<gene>
    <name evidence="4" type="primary">11438842</name>
    <name evidence="3" type="ordered locus">MTR_2g014920</name>
</gene>
<evidence type="ECO:0000256" key="1">
    <source>
        <dbReference type="ARBA" id="ARBA00004196"/>
    </source>
</evidence>
<accession>G7IFH7</accession>
<dbReference type="InterPro" id="IPR032675">
    <property type="entry name" value="LRR_dom_sf"/>
</dbReference>
<dbReference type="InterPro" id="IPR051848">
    <property type="entry name" value="PGIP"/>
</dbReference>
<keyword evidence="5" id="KW-1185">Reference proteome</keyword>
<keyword evidence="3" id="KW-0675">Receptor</keyword>
<dbReference type="STRING" id="3880.G7IFH7"/>
<dbReference type="FunFam" id="3.80.10.10:FF:000363">
    <property type="entry name" value="Leucine-rich repeat family protein"/>
    <property type="match status" value="1"/>
</dbReference>
<evidence type="ECO:0000313" key="3">
    <source>
        <dbReference type="EMBL" id="AES63928.1"/>
    </source>
</evidence>
<reference evidence="4" key="3">
    <citation type="submission" date="2015-04" db="UniProtKB">
        <authorList>
            <consortium name="EnsemblPlants"/>
        </authorList>
    </citation>
    <scope>IDENTIFICATION</scope>
    <source>
        <strain evidence="4">cv. Jemalong A17</strain>
    </source>
</reference>
<dbReference type="PaxDb" id="3880-AES63928"/>
<dbReference type="OMA" id="KNEWTRS"/>
<feature type="chain" id="PRO_5014572169" evidence="2">
    <location>
        <begin position="24"/>
        <end position="503"/>
    </location>
</feature>
<evidence type="ECO:0000256" key="2">
    <source>
        <dbReference type="SAM" id="SignalP"/>
    </source>
</evidence>
<dbReference type="EMBL" id="CM001218">
    <property type="protein sequence ID" value="AES63928.1"/>
    <property type="molecule type" value="Genomic_DNA"/>
</dbReference>
<dbReference type="SUPFAM" id="SSF52058">
    <property type="entry name" value="L domain-like"/>
    <property type="match status" value="1"/>
</dbReference>
<dbReference type="PANTHER" id="PTHR48059:SF38">
    <property type="entry name" value="OS04G0534166 PROTEIN"/>
    <property type="match status" value="1"/>
</dbReference>
<dbReference type="InterPro" id="IPR001611">
    <property type="entry name" value="Leu-rich_rpt"/>
</dbReference>
<reference evidence="3 5" key="2">
    <citation type="journal article" date="2014" name="BMC Genomics">
        <title>An improved genome release (version Mt4.0) for the model legume Medicago truncatula.</title>
        <authorList>
            <person name="Tang H."/>
            <person name="Krishnakumar V."/>
            <person name="Bidwell S."/>
            <person name="Rosen B."/>
            <person name="Chan A."/>
            <person name="Zhou S."/>
            <person name="Gentzbittel L."/>
            <person name="Childs K.L."/>
            <person name="Yandell M."/>
            <person name="Gundlach H."/>
            <person name="Mayer K.F."/>
            <person name="Schwartz D.C."/>
            <person name="Town C.D."/>
        </authorList>
    </citation>
    <scope>GENOME REANNOTATION</scope>
    <source>
        <strain evidence="4 5">cv. Jemalong A17</strain>
    </source>
</reference>
<dbReference type="KEGG" id="mtr:11438842"/>
<dbReference type="FunFam" id="3.80.10.10:FF:000542">
    <property type="entry name" value="Leucine-rich repeat protein kinase family protein"/>
    <property type="match status" value="1"/>
</dbReference>
<comment type="subcellular location">
    <subcellularLocation>
        <location evidence="1">Cell envelope</location>
    </subcellularLocation>
</comment>
<reference evidence="3 5" key="1">
    <citation type="journal article" date="2011" name="Nature">
        <title>The Medicago genome provides insight into the evolution of rhizobial symbioses.</title>
        <authorList>
            <person name="Young N.D."/>
            <person name="Debelle F."/>
            <person name="Oldroyd G.E."/>
            <person name="Geurts R."/>
            <person name="Cannon S.B."/>
            <person name="Udvardi M.K."/>
            <person name="Benedito V.A."/>
            <person name="Mayer K.F."/>
            <person name="Gouzy J."/>
            <person name="Schoof H."/>
            <person name="Van de Peer Y."/>
            <person name="Proost S."/>
            <person name="Cook D.R."/>
            <person name="Meyers B.C."/>
            <person name="Spannagl M."/>
            <person name="Cheung F."/>
            <person name="De Mita S."/>
            <person name="Krishnakumar V."/>
            <person name="Gundlach H."/>
            <person name="Zhou S."/>
            <person name="Mudge J."/>
            <person name="Bharti A.K."/>
            <person name="Murray J.D."/>
            <person name="Naoumkina M.A."/>
            <person name="Rosen B."/>
            <person name="Silverstein K.A."/>
            <person name="Tang H."/>
            <person name="Rombauts S."/>
            <person name="Zhao P.X."/>
            <person name="Zhou P."/>
            <person name="Barbe V."/>
            <person name="Bardou P."/>
            <person name="Bechner M."/>
            <person name="Bellec A."/>
            <person name="Berger A."/>
            <person name="Berges H."/>
            <person name="Bidwell S."/>
            <person name="Bisseling T."/>
            <person name="Choisne N."/>
            <person name="Couloux A."/>
            <person name="Denny R."/>
            <person name="Deshpande S."/>
            <person name="Dai X."/>
            <person name="Doyle J.J."/>
            <person name="Dudez A.M."/>
            <person name="Farmer A.D."/>
            <person name="Fouteau S."/>
            <person name="Franken C."/>
            <person name="Gibelin C."/>
            <person name="Gish J."/>
            <person name="Goldstein S."/>
            <person name="Gonzalez A.J."/>
            <person name="Green P.J."/>
            <person name="Hallab A."/>
            <person name="Hartog M."/>
            <person name="Hua A."/>
            <person name="Humphray S.J."/>
            <person name="Jeong D.H."/>
            <person name="Jing Y."/>
            <person name="Jocker A."/>
            <person name="Kenton S.M."/>
            <person name="Kim D.J."/>
            <person name="Klee K."/>
            <person name="Lai H."/>
            <person name="Lang C."/>
            <person name="Lin S."/>
            <person name="Macmil S.L."/>
            <person name="Magdelenat G."/>
            <person name="Matthews L."/>
            <person name="McCorrison J."/>
            <person name="Monaghan E.L."/>
            <person name="Mun J.H."/>
            <person name="Najar F.Z."/>
            <person name="Nicholson C."/>
            <person name="Noirot C."/>
            <person name="O'Bleness M."/>
            <person name="Paule C.R."/>
            <person name="Poulain J."/>
            <person name="Prion F."/>
            <person name="Qin B."/>
            <person name="Qu C."/>
            <person name="Retzel E.F."/>
            <person name="Riddle C."/>
            <person name="Sallet E."/>
            <person name="Samain S."/>
            <person name="Samson N."/>
            <person name="Sanders I."/>
            <person name="Saurat O."/>
            <person name="Scarpelli C."/>
            <person name="Schiex T."/>
            <person name="Segurens B."/>
            <person name="Severin A.J."/>
            <person name="Sherrier D.J."/>
            <person name="Shi R."/>
            <person name="Sims S."/>
            <person name="Singer S.R."/>
            <person name="Sinharoy S."/>
            <person name="Sterck L."/>
            <person name="Viollet A."/>
            <person name="Wang B.B."/>
            <person name="Wang K."/>
            <person name="Wang M."/>
            <person name="Wang X."/>
            <person name="Warfsmann J."/>
            <person name="Weissenbach J."/>
            <person name="White D.D."/>
            <person name="White J.D."/>
            <person name="Wiley G.B."/>
            <person name="Wincker P."/>
            <person name="Xing Y."/>
            <person name="Yang L."/>
            <person name="Yao Z."/>
            <person name="Ying F."/>
            <person name="Zhai J."/>
            <person name="Zhou L."/>
            <person name="Zuber A."/>
            <person name="Denarie J."/>
            <person name="Dixon R.A."/>
            <person name="May G.D."/>
            <person name="Schwartz D.C."/>
            <person name="Rogers J."/>
            <person name="Quetier F."/>
            <person name="Town C.D."/>
            <person name="Roe B.A."/>
        </authorList>
    </citation>
    <scope>NUCLEOTIDE SEQUENCE [LARGE SCALE GENOMIC DNA]</scope>
    <source>
        <strain evidence="3">A17</strain>
        <strain evidence="4 5">cv. Jemalong A17</strain>
    </source>
</reference>
<keyword evidence="3" id="KW-0808">Transferase</keyword>
<dbReference type="Proteomes" id="UP000002051">
    <property type="component" value="Chromosome 2"/>
</dbReference>
<protein>
    <submittedName>
        <fullName evidence="3">LRR receptor-like kinase family protein, putative</fullName>
    </submittedName>
</protein>
<proteinExistence type="predicted"/>
<keyword evidence="3" id="KW-0418">Kinase</keyword>
<keyword evidence="2" id="KW-0732">Signal</keyword>
<dbReference type="AlphaFoldDB" id="G7IFH7"/>
<dbReference type="eggNOG" id="ENOG502QQH6">
    <property type="taxonomic scope" value="Eukaryota"/>
</dbReference>
<dbReference type="PANTHER" id="PTHR48059">
    <property type="entry name" value="POLYGALACTURONASE INHIBITOR 1"/>
    <property type="match status" value="1"/>
</dbReference>
<organism evidence="3 5">
    <name type="scientific">Medicago truncatula</name>
    <name type="common">Barrel medic</name>
    <name type="synonym">Medicago tribuloides</name>
    <dbReference type="NCBI Taxonomy" id="3880"/>
    <lineage>
        <taxon>Eukaryota</taxon>
        <taxon>Viridiplantae</taxon>
        <taxon>Streptophyta</taxon>
        <taxon>Embryophyta</taxon>
        <taxon>Tracheophyta</taxon>
        <taxon>Spermatophyta</taxon>
        <taxon>Magnoliopsida</taxon>
        <taxon>eudicotyledons</taxon>
        <taxon>Gunneridae</taxon>
        <taxon>Pentapetalae</taxon>
        <taxon>rosids</taxon>
        <taxon>fabids</taxon>
        <taxon>Fabales</taxon>
        <taxon>Fabaceae</taxon>
        <taxon>Papilionoideae</taxon>
        <taxon>50 kb inversion clade</taxon>
        <taxon>NPAAA clade</taxon>
        <taxon>Hologalegina</taxon>
        <taxon>IRL clade</taxon>
        <taxon>Trifolieae</taxon>
        <taxon>Medicago</taxon>
    </lineage>
</organism>
<feature type="signal peptide" evidence="2">
    <location>
        <begin position="1"/>
        <end position="23"/>
    </location>
</feature>
<dbReference type="HOGENOM" id="CLU_571607_0_0_1"/>
<dbReference type="OrthoDB" id="1429110at2759"/>
<dbReference type="GO" id="GO:0016301">
    <property type="term" value="F:kinase activity"/>
    <property type="evidence" value="ECO:0007669"/>
    <property type="project" value="UniProtKB-KW"/>
</dbReference>
<evidence type="ECO:0000313" key="4">
    <source>
        <dbReference type="EnsemblPlants" id="AES63928"/>
    </source>
</evidence>
<dbReference type="Gene3D" id="3.80.10.10">
    <property type="entry name" value="Ribonuclease Inhibitor"/>
    <property type="match status" value="2"/>
</dbReference>
<sequence>MEQQHKVFPLLLLLVFQVLFVASQTDSGDFTALSSLIQSWKNKPLNWVGSDPCGSDWDGIRCSNSRITELKLPSLKLEGQLSSAIQSLSELETLDISYNAGMTGIIPREIGNLKNLNSLALSGCGFSGPIPDSIGSLKNLTFLALNSNKLTGNIPRSLGNLANLDWLDLDKNQLAGPIPVSNDKGQPGLDMLLKAQHIDLGNNKLLGPIPTKLFNSSMHLKHVLFDHNQLTGGIPSTLSLVSTVEVVYLSHNELEGSLPDLTGLNSLTVVDLSDNYFNSSIIPSWVSSPSLPDLTTVILKDNKLSGTLNLSSGYRSSLQLIDLQNNGITDLVMGNQKLNFDLRLAQNRICLENGVSEESYCKVPQTIPPYSTPSNGCSPPSCSNDQIASPNCKCAFPYSGNLSSRAFSFSNYSNTSYYKEIEQTLIDAFQKQNIPVDSVSLSNPINVSSTDNFQLTLNVFPSQTDRFNTTGVSTAAFVLSNQLYKPPEFFSPYVFIGFTYGYY</sequence>
<dbReference type="EnsemblPlants" id="AES63928">
    <property type="protein sequence ID" value="AES63928"/>
    <property type="gene ID" value="MTR_2g014920"/>
</dbReference>
<evidence type="ECO:0000313" key="5">
    <source>
        <dbReference type="Proteomes" id="UP000002051"/>
    </source>
</evidence>
<dbReference type="Pfam" id="PF00560">
    <property type="entry name" value="LRR_1"/>
    <property type="match status" value="4"/>
</dbReference>
<name>G7IFH7_MEDTR</name>